<dbReference type="RefSeq" id="WP_163668804.1">
    <property type="nucleotide sequence ID" value="NZ_QZCE01000002.1"/>
</dbReference>
<organism evidence="1 2">
    <name type="scientific">Adonisia turfae CCMR0082</name>
    <dbReference type="NCBI Taxonomy" id="2304604"/>
    <lineage>
        <taxon>Bacteria</taxon>
        <taxon>Bacillati</taxon>
        <taxon>Cyanobacteriota</taxon>
        <taxon>Adonisia</taxon>
        <taxon>Adonisia turfae</taxon>
    </lineage>
</organism>
<dbReference type="EMBL" id="QZCE01000002">
    <property type="protein sequence ID" value="NEZ66545.1"/>
    <property type="molecule type" value="Genomic_DNA"/>
</dbReference>
<proteinExistence type="predicted"/>
<accession>A0A6M0SDI6</accession>
<dbReference type="AlphaFoldDB" id="A0A6M0SDI6"/>
<evidence type="ECO:0000313" key="2">
    <source>
        <dbReference type="Proteomes" id="UP000473574"/>
    </source>
</evidence>
<reference evidence="1 2" key="1">
    <citation type="journal article" date="2020" name="Microb. Ecol.">
        <title>Ecogenomics of the Marine Benthic Filamentous Cyanobacterium Adonisia.</title>
        <authorList>
            <person name="Walter J.M."/>
            <person name="Coutinho F.H."/>
            <person name="Leomil L."/>
            <person name="Hargreaves P.I."/>
            <person name="Campeao M.E."/>
            <person name="Vieira V.V."/>
            <person name="Silva B.S."/>
            <person name="Fistarol G.O."/>
            <person name="Salomon P.S."/>
            <person name="Sawabe T."/>
            <person name="Mino S."/>
            <person name="Hosokawa M."/>
            <person name="Miyashita H."/>
            <person name="Maruyama F."/>
            <person name="van Verk M.C."/>
            <person name="Dutilh B.E."/>
            <person name="Thompson C.C."/>
            <person name="Thompson F.L."/>
        </authorList>
    </citation>
    <scope>NUCLEOTIDE SEQUENCE [LARGE SCALE GENOMIC DNA]</scope>
    <source>
        <strain evidence="1 2">CCMR0082</strain>
    </source>
</reference>
<gene>
    <name evidence="1" type="ORF">D0962_27930</name>
</gene>
<evidence type="ECO:0008006" key="3">
    <source>
        <dbReference type="Google" id="ProtNLM"/>
    </source>
</evidence>
<dbReference type="Proteomes" id="UP000473574">
    <property type="component" value="Unassembled WGS sequence"/>
</dbReference>
<name>A0A6M0SDI6_9CYAN</name>
<sequence>MQQNDLTETNLQLISASPVFGFDNLVSCWVFLRFLQYFGDFDTRDFIGYGLSPDFFEVIVERDPYFMDTYLYLTNAVSVYAGQPQTAISLMDKGLRVMSPDLPARSYFIWRYKGTDQLLFIGDNQAAQASFQTAADWATQSSDPEAPLVARLSQRTADFLATDPNSKPAVINGWMNVLSRAIDDNVRQEAIAQIEALGGKVLVAEDGQVTVRYNPNE</sequence>
<evidence type="ECO:0000313" key="1">
    <source>
        <dbReference type="EMBL" id="NEZ66545.1"/>
    </source>
</evidence>
<protein>
    <recommendedName>
        <fullName evidence="3">Tetratricopeptide repeat protein</fullName>
    </recommendedName>
</protein>
<comment type="caution">
    <text evidence="1">The sequence shown here is derived from an EMBL/GenBank/DDBJ whole genome shotgun (WGS) entry which is preliminary data.</text>
</comment>